<feature type="compositionally biased region" description="Low complexity" evidence="1">
    <location>
        <begin position="222"/>
        <end position="236"/>
    </location>
</feature>
<protein>
    <submittedName>
        <fullName evidence="2">Uncharacterized protein</fullName>
    </submittedName>
</protein>
<sequence>MFSSKSHSSHKSHREHREHRDHTSMKDVKITLENLVAVLNSAKYKSGIDPETMIYTIDDIFAYVSGDSNIRIRTPAPIDNLDDRFGFMWPEGARVTSRAPSEGSRASRQSNRSRHLSAKFTSGNIEPDLMKSALSVTSSQYSSRYVGFIEEEDEQPPVVQVQRPAQRRFGGQRRPSNASARQGTVKVNGGVMKPSPSLERMFAGSSIADDSLDGDELDIENRPVSNRRNVRSNAAPLPIRTSGGHPRSRAVGFDDE</sequence>
<feature type="region of interest" description="Disordered" evidence="1">
    <location>
        <begin position="1"/>
        <end position="26"/>
    </location>
</feature>
<name>A0A9W8PDE1_9HYPO</name>
<dbReference type="AlphaFoldDB" id="A0A9W8PDE1"/>
<organism evidence="2 3">
    <name type="scientific">Fusarium irregulare</name>
    <dbReference type="NCBI Taxonomy" id="2494466"/>
    <lineage>
        <taxon>Eukaryota</taxon>
        <taxon>Fungi</taxon>
        <taxon>Dikarya</taxon>
        <taxon>Ascomycota</taxon>
        <taxon>Pezizomycotina</taxon>
        <taxon>Sordariomycetes</taxon>
        <taxon>Hypocreomycetidae</taxon>
        <taxon>Hypocreales</taxon>
        <taxon>Nectriaceae</taxon>
        <taxon>Fusarium</taxon>
        <taxon>Fusarium incarnatum-equiseti species complex</taxon>
    </lineage>
</organism>
<feature type="region of interest" description="Disordered" evidence="1">
    <location>
        <begin position="164"/>
        <end position="256"/>
    </location>
</feature>
<proteinExistence type="predicted"/>
<evidence type="ECO:0000313" key="3">
    <source>
        <dbReference type="Proteomes" id="UP001152130"/>
    </source>
</evidence>
<dbReference type="Proteomes" id="UP001152130">
    <property type="component" value="Unassembled WGS sequence"/>
</dbReference>
<evidence type="ECO:0000313" key="2">
    <source>
        <dbReference type="EMBL" id="KAJ4002536.1"/>
    </source>
</evidence>
<dbReference type="EMBL" id="JAPDHF010000033">
    <property type="protein sequence ID" value="KAJ4002536.1"/>
    <property type="molecule type" value="Genomic_DNA"/>
</dbReference>
<feature type="region of interest" description="Disordered" evidence="1">
    <location>
        <begin position="95"/>
        <end position="116"/>
    </location>
</feature>
<comment type="caution">
    <text evidence="2">The sequence shown here is derived from an EMBL/GenBank/DDBJ whole genome shotgun (WGS) entry which is preliminary data.</text>
</comment>
<gene>
    <name evidence="2" type="ORF">NW766_012861</name>
</gene>
<keyword evidence="3" id="KW-1185">Reference proteome</keyword>
<reference evidence="2" key="1">
    <citation type="submission" date="2022-10" db="EMBL/GenBank/DDBJ databases">
        <title>Fusarium specimens isolated from Avocado Roots.</title>
        <authorList>
            <person name="Stajich J."/>
            <person name="Roper C."/>
            <person name="Heimlech-Rivalta G."/>
        </authorList>
    </citation>
    <scope>NUCLEOTIDE SEQUENCE</scope>
    <source>
        <strain evidence="2">CF00143</strain>
    </source>
</reference>
<evidence type="ECO:0000256" key="1">
    <source>
        <dbReference type="SAM" id="MobiDB-lite"/>
    </source>
</evidence>
<feature type="compositionally biased region" description="Basic residues" evidence="1">
    <location>
        <begin position="7"/>
        <end position="17"/>
    </location>
</feature>
<accession>A0A9W8PDE1</accession>